<feature type="non-terminal residue" evidence="1">
    <location>
        <position position="72"/>
    </location>
</feature>
<comment type="caution">
    <text evidence="1">The sequence shown here is derived from an EMBL/GenBank/DDBJ whole genome shotgun (WGS) entry which is preliminary data.</text>
</comment>
<reference evidence="1 2" key="1">
    <citation type="journal article" date="2012" name="Genome Biol.">
        <title>Genome and low-iron response of an oceanic diatom adapted to chronic iron limitation.</title>
        <authorList>
            <person name="Lommer M."/>
            <person name="Specht M."/>
            <person name="Roy A.S."/>
            <person name="Kraemer L."/>
            <person name="Andreson R."/>
            <person name="Gutowska M.A."/>
            <person name="Wolf J."/>
            <person name="Bergner S.V."/>
            <person name="Schilhabel M.B."/>
            <person name="Klostermeier U.C."/>
            <person name="Beiko R.G."/>
            <person name="Rosenstiel P."/>
            <person name="Hippler M."/>
            <person name="Laroche J."/>
        </authorList>
    </citation>
    <scope>NUCLEOTIDE SEQUENCE [LARGE SCALE GENOMIC DNA]</scope>
    <source>
        <strain evidence="1 2">CCMP1005</strain>
    </source>
</reference>
<sequence length="72" mass="8364">MSSEYHEYELRLMLAGYVSELDDDYNNTVTLTFPRDEDNCAKVENVEYDFDRALAILIDDGSFSRAVNEYPN</sequence>
<evidence type="ECO:0000313" key="2">
    <source>
        <dbReference type="Proteomes" id="UP000266841"/>
    </source>
</evidence>
<organism evidence="1 2">
    <name type="scientific">Thalassiosira oceanica</name>
    <name type="common">Marine diatom</name>
    <dbReference type="NCBI Taxonomy" id="159749"/>
    <lineage>
        <taxon>Eukaryota</taxon>
        <taxon>Sar</taxon>
        <taxon>Stramenopiles</taxon>
        <taxon>Ochrophyta</taxon>
        <taxon>Bacillariophyta</taxon>
        <taxon>Coscinodiscophyceae</taxon>
        <taxon>Thalassiosirophycidae</taxon>
        <taxon>Thalassiosirales</taxon>
        <taxon>Thalassiosiraceae</taxon>
        <taxon>Thalassiosira</taxon>
    </lineage>
</organism>
<name>K0SE03_THAOC</name>
<dbReference type="EMBL" id="AGNL01030234">
    <property type="protein sequence ID" value="EJK56887.1"/>
    <property type="molecule type" value="Genomic_DNA"/>
</dbReference>
<keyword evidence="2" id="KW-1185">Reference proteome</keyword>
<dbReference type="AlphaFoldDB" id="K0SE03"/>
<protein>
    <submittedName>
        <fullName evidence="1">Uncharacterized protein</fullName>
    </submittedName>
</protein>
<proteinExistence type="predicted"/>
<dbReference type="Proteomes" id="UP000266841">
    <property type="component" value="Unassembled WGS sequence"/>
</dbReference>
<gene>
    <name evidence="1" type="ORF">THAOC_23135</name>
</gene>
<accession>K0SE03</accession>
<dbReference type="eggNOG" id="ENOG502SVS8">
    <property type="taxonomic scope" value="Eukaryota"/>
</dbReference>
<evidence type="ECO:0000313" key="1">
    <source>
        <dbReference type="EMBL" id="EJK56887.1"/>
    </source>
</evidence>